<keyword evidence="2" id="KW-1185">Reference proteome</keyword>
<reference evidence="1 2" key="1">
    <citation type="submission" date="2014-09" db="EMBL/GenBank/DDBJ databases">
        <title>Vibrio maritimus JCM 19235. (C45) whole genome shotgun sequence.</title>
        <authorList>
            <person name="Sawabe T."/>
            <person name="Meirelles P."/>
            <person name="Nakanishi M."/>
            <person name="Sayaka M."/>
            <person name="Hattori M."/>
            <person name="Ohkuma M."/>
        </authorList>
    </citation>
    <scope>NUCLEOTIDE SEQUENCE [LARGE SCALE GENOMIC DNA]</scope>
    <source>
        <strain evidence="2">JCM19235</strain>
    </source>
</reference>
<evidence type="ECO:0000313" key="1">
    <source>
        <dbReference type="EMBL" id="GAL19030.1"/>
    </source>
</evidence>
<comment type="caution">
    <text evidence="1">The sequence shown here is derived from an EMBL/GenBank/DDBJ whole genome shotgun (WGS) entry which is preliminary data.</text>
</comment>
<name>A0A090RUD9_9VIBR</name>
<sequence>MKLSEFASALTLERELKQKLQKKLEQSQEQTFDSPGMG</sequence>
<gene>
    <name evidence="1" type="ORF">JCM19235_2453</name>
</gene>
<proteinExistence type="predicted"/>
<dbReference type="AlphaFoldDB" id="A0A090RUD9"/>
<reference evidence="1 2" key="2">
    <citation type="submission" date="2014-09" db="EMBL/GenBank/DDBJ databases">
        <authorList>
            <consortium name="NBRP consortium"/>
            <person name="Sawabe T."/>
            <person name="Meirelles P."/>
            <person name="Nakanishi M."/>
            <person name="Sayaka M."/>
            <person name="Hattori M."/>
            <person name="Ohkuma M."/>
        </authorList>
    </citation>
    <scope>NUCLEOTIDE SEQUENCE [LARGE SCALE GENOMIC DNA]</scope>
    <source>
        <strain evidence="2">JCM19235</strain>
    </source>
</reference>
<dbReference type="EMBL" id="BBMR01000003">
    <property type="protein sequence ID" value="GAL19030.1"/>
    <property type="molecule type" value="Genomic_DNA"/>
</dbReference>
<dbReference type="STRING" id="990268.JCM19235_2453"/>
<evidence type="ECO:0000313" key="2">
    <source>
        <dbReference type="Proteomes" id="UP000029228"/>
    </source>
</evidence>
<organism evidence="1 2">
    <name type="scientific">Vibrio maritimus</name>
    <dbReference type="NCBI Taxonomy" id="990268"/>
    <lineage>
        <taxon>Bacteria</taxon>
        <taxon>Pseudomonadati</taxon>
        <taxon>Pseudomonadota</taxon>
        <taxon>Gammaproteobacteria</taxon>
        <taxon>Vibrionales</taxon>
        <taxon>Vibrionaceae</taxon>
        <taxon>Vibrio</taxon>
    </lineage>
</organism>
<protein>
    <submittedName>
        <fullName evidence="1">Uncharacterized protein</fullName>
    </submittedName>
</protein>
<dbReference type="Proteomes" id="UP000029228">
    <property type="component" value="Unassembled WGS sequence"/>
</dbReference>
<accession>A0A090RUD9</accession>